<keyword evidence="9" id="KW-1185">Reference proteome</keyword>
<dbReference type="Gene3D" id="1.20.890.10">
    <property type="entry name" value="cAMP-dependent protein kinase regulatory subunit, dimerization-anchoring domain"/>
    <property type="match status" value="1"/>
</dbReference>
<dbReference type="PROSITE" id="PS00856">
    <property type="entry name" value="GUANYLATE_KINASE_1"/>
    <property type="match status" value="1"/>
</dbReference>
<dbReference type="AlphaFoldDB" id="A0AAW2Z7L4"/>
<dbReference type="PANTHER" id="PTHR23117:SF13">
    <property type="entry name" value="GUANYLATE KINASE"/>
    <property type="match status" value="1"/>
</dbReference>
<dbReference type="SUPFAM" id="SSF52540">
    <property type="entry name" value="P-loop containing nucleoside triphosphate hydrolases"/>
    <property type="match status" value="1"/>
</dbReference>
<accession>A0AAW2Z7L4</accession>
<keyword evidence="4" id="KW-0547">Nucleotide-binding</keyword>
<evidence type="ECO:0000256" key="4">
    <source>
        <dbReference type="ARBA" id="ARBA00022741"/>
    </source>
</evidence>
<dbReference type="InterPro" id="IPR008145">
    <property type="entry name" value="GK/Ca_channel_bsu"/>
</dbReference>
<dbReference type="InterPro" id="IPR017665">
    <property type="entry name" value="Guanylate_kinase"/>
</dbReference>
<feature type="domain" description="Guanylate kinase-like" evidence="7">
    <location>
        <begin position="70"/>
        <end position="253"/>
    </location>
</feature>
<dbReference type="Pfam" id="PF00625">
    <property type="entry name" value="Guanylate_kin"/>
    <property type="match status" value="1"/>
</dbReference>
<dbReference type="GO" id="GO:0004385">
    <property type="term" value="F:GMP kinase activity"/>
    <property type="evidence" value="ECO:0007669"/>
    <property type="project" value="UniProtKB-EC"/>
</dbReference>
<dbReference type="EMBL" id="JAOPGA020001109">
    <property type="protein sequence ID" value="KAL0485131.1"/>
    <property type="molecule type" value="Genomic_DNA"/>
</dbReference>
<reference evidence="8 9" key="1">
    <citation type="submission" date="2024-03" db="EMBL/GenBank/DDBJ databases">
        <title>The Acrasis kona genome and developmental transcriptomes reveal deep origins of eukaryotic multicellular pathways.</title>
        <authorList>
            <person name="Sheikh S."/>
            <person name="Fu C.-J."/>
            <person name="Brown M.W."/>
            <person name="Baldauf S.L."/>
        </authorList>
    </citation>
    <scope>NUCLEOTIDE SEQUENCE [LARGE SCALE GENOMIC DNA]</scope>
    <source>
        <strain evidence="8 9">ATCC MYA-3509</strain>
    </source>
</reference>
<proteinExistence type="inferred from homology"/>
<dbReference type="Gene3D" id="3.40.50.300">
    <property type="entry name" value="P-loop containing nucleotide triphosphate hydrolases"/>
    <property type="match status" value="1"/>
</dbReference>
<comment type="caution">
    <text evidence="8">The sequence shown here is derived from an EMBL/GenBank/DDBJ whole genome shotgun (WGS) entry which is preliminary data.</text>
</comment>
<organism evidence="8 9">
    <name type="scientific">Acrasis kona</name>
    <dbReference type="NCBI Taxonomy" id="1008807"/>
    <lineage>
        <taxon>Eukaryota</taxon>
        <taxon>Discoba</taxon>
        <taxon>Heterolobosea</taxon>
        <taxon>Tetramitia</taxon>
        <taxon>Eutetramitia</taxon>
        <taxon>Acrasidae</taxon>
        <taxon>Acrasis</taxon>
    </lineage>
</organism>
<dbReference type="GO" id="GO:0005829">
    <property type="term" value="C:cytosol"/>
    <property type="evidence" value="ECO:0007669"/>
    <property type="project" value="TreeGrafter"/>
</dbReference>
<dbReference type="NCBIfam" id="TIGR03263">
    <property type="entry name" value="guanyl_kin"/>
    <property type="match status" value="1"/>
</dbReference>
<comment type="similarity">
    <text evidence="1">Belongs to the guanylate kinase family.</text>
</comment>
<dbReference type="PANTHER" id="PTHR23117">
    <property type="entry name" value="GUANYLATE KINASE-RELATED"/>
    <property type="match status" value="1"/>
</dbReference>
<evidence type="ECO:0000256" key="2">
    <source>
        <dbReference type="ARBA" id="ARBA00012961"/>
    </source>
</evidence>
<dbReference type="SUPFAM" id="SSF47391">
    <property type="entry name" value="Dimerization-anchoring domain of cAMP-dependent PK regulatory subunit"/>
    <property type="match status" value="1"/>
</dbReference>
<keyword evidence="5 8" id="KW-0418">Kinase</keyword>
<gene>
    <name evidence="8" type="ORF">AKO1_004368</name>
</gene>
<sequence length="263" mass="30062">MDNKVLWSAEQINIPQDLGSIIKDYTKKIIREQPKDTYKWSANYFAGQCGLPTPFPEGEEEDLEETDNFIPPLVIVGPSGVGKSTLVEKLMKEYPSYFGFSVSHTTRAPRENEVNGVHYHFTDKETILSKLNNEEFLESAEVHGNIYGTSYDSVQKVIRGGRCCILDVDVQGAQQIKRSNLRPVVTVFVRPPSIQDLEQRLRSRMTESEDKIALRVSNATKEMSFMNDKQLFDHVIINDDFDRCYSEFKNIIETKILPKSKSN</sequence>
<evidence type="ECO:0000259" key="7">
    <source>
        <dbReference type="PROSITE" id="PS50052"/>
    </source>
</evidence>
<evidence type="ECO:0000256" key="5">
    <source>
        <dbReference type="ARBA" id="ARBA00022777"/>
    </source>
</evidence>
<dbReference type="EC" id="2.7.4.8" evidence="2"/>
<keyword evidence="3" id="KW-0808">Transferase</keyword>
<dbReference type="CDD" id="cd00071">
    <property type="entry name" value="GMPK"/>
    <property type="match status" value="1"/>
</dbReference>
<evidence type="ECO:0000313" key="8">
    <source>
        <dbReference type="EMBL" id="KAL0485131.1"/>
    </source>
</evidence>
<dbReference type="InterPro" id="IPR020590">
    <property type="entry name" value="Guanylate_kinase_CS"/>
</dbReference>
<evidence type="ECO:0000256" key="3">
    <source>
        <dbReference type="ARBA" id="ARBA00022679"/>
    </source>
</evidence>
<protein>
    <recommendedName>
        <fullName evidence="2">guanylate kinase</fullName>
        <ecNumber evidence="2">2.7.4.8</ecNumber>
    </recommendedName>
</protein>
<dbReference type="InterPro" id="IPR008144">
    <property type="entry name" value="Guanylate_kin-like_dom"/>
</dbReference>
<evidence type="ECO:0000256" key="1">
    <source>
        <dbReference type="ARBA" id="ARBA00005790"/>
    </source>
</evidence>
<dbReference type="GO" id="GO:0005524">
    <property type="term" value="F:ATP binding"/>
    <property type="evidence" value="ECO:0007669"/>
    <property type="project" value="UniProtKB-KW"/>
</dbReference>
<dbReference type="SMART" id="SM00072">
    <property type="entry name" value="GuKc"/>
    <property type="match status" value="1"/>
</dbReference>
<dbReference type="InterPro" id="IPR027417">
    <property type="entry name" value="P-loop_NTPase"/>
</dbReference>
<dbReference type="Proteomes" id="UP001431209">
    <property type="component" value="Unassembled WGS sequence"/>
</dbReference>
<evidence type="ECO:0000256" key="6">
    <source>
        <dbReference type="ARBA" id="ARBA00022840"/>
    </source>
</evidence>
<dbReference type="HAMAP" id="MF_00328">
    <property type="entry name" value="Guanylate_kinase"/>
    <property type="match status" value="1"/>
</dbReference>
<dbReference type="FunFam" id="3.40.50.300:FF:000776">
    <property type="entry name" value="Guanylate kinase 2"/>
    <property type="match status" value="1"/>
</dbReference>
<dbReference type="PROSITE" id="PS50052">
    <property type="entry name" value="GUANYLATE_KINASE_2"/>
    <property type="match status" value="1"/>
</dbReference>
<evidence type="ECO:0000313" key="9">
    <source>
        <dbReference type="Proteomes" id="UP001431209"/>
    </source>
</evidence>
<name>A0AAW2Z7L4_9EUKA</name>
<keyword evidence="6" id="KW-0067">ATP-binding</keyword>